<sequence>MHRKQRTTLSKIAAVVAASCLALLPGTAGASADPSADPSAAAPATTVPETTDPDGSGLFPIELPGEDWPSWQKDPVGSRFNAFEHRITPGNVGRLKLKWAFAYPENAGTPHSQPAVVGDTVYFGAPDGHFYARNARTGAAKWDFDLGTVGPPGQGAVVQDGPAVARGKVYFGDGRGSFYALNQRTGKLVWWKQLDDQVAVGLTSSPIVYGNRVYVGVSSGQNIIGKDFPCCTFRGHVDALDAETGRLVWRYYTVPEPRQNGTWPNGQPRYEPSGAGVWSTPAIDPFTRTLYVGTGQNYTGSGGDYDSVLALDITTGKARWTRKMTDVDTWRLECSIPTPEDRQYCPNLPDGTALDFDLGAAPNIFSAGGRRLIGIGQKSGVFHVLDARTGKIVWQRQLSEPMPGGGLSGIQWGTSFDGGRLYVSTYMGRPGTLFALDPANGHIIWKTPNPEDGCTTGGATQYPAICQLGHGPAVTTTPGLVWLGSMDGKMRAYSARTGKVLWTYDTMTPVDGVNGLPGRGGAVSGAGGAVVSHGMLFVQSGYMFTPYPNPGRGSVLLAFGL</sequence>
<dbReference type="EMBL" id="JBHMQT010000059">
    <property type="protein sequence ID" value="MFC0865822.1"/>
    <property type="molecule type" value="Genomic_DNA"/>
</dbReference>
<proteinExistence type="inferred from homology"/>
<dbReference type="InterPro" id="IPR018391">
    <property type="entry name" value="PQQ_b-propeller_rpt"/>
</dbReference>
<keyword evidence="5" id="KW-0732">Signal</keyword>
<dbReference type="InterPro" id="IPR002372">
    <property type="entry name" value="PQQ_rpt_dom"/>
</dbReference>
<dbReference type="PANTHER" id="PTHR32303">
    <property type="entry name" value="QUINOPROTEIN ALCOHOL DEHYDROGENASE (CYTOCHROME C)"/>
    <property type="match status" value="1"/>
</dbReference>
<dbReference type="SMART" id="SM00564">
    <property type="entry name" value="PQQ"/>
    <property type="match status" value="7"/>
</dbReference>
<dbReference type="RefSeq" id="WP_394303831.1">
    <property type="nucleotide sequence ID" value="NZ_JBHMQT010000059.1"/>
</dbReference>
<dbReference type="InterPro" id="IPR015943">
    <property type="entry name" value="WD40/YVTN_repeat-like_dom_sf"/>
</dbReference>
<evidence type="ECO:0000256" key="1">
    <source>
        <dbReference type="ARBA" id="ARBA00001931"/>
    </source>
</evidence>
<dbReference type="PANTHER" id="PTHR32303:SF10">
    <property type="entry name" value="OUTER MEMBRANE PROTEIN ASSEMBLY FACTOR BAMB"/>
    <property type="match status" value="1"/>
</dbReference>
<dbReference type="Gene3D" id="2.140.10.10">
    <property type="entry name" value="Quinoprotein alcohol dehydrogenase-like superfamily"/>
    <property type="match status" value="1"/>
</dbReference>
<feature type="region of interest" description="Disordered" evidence="4">
    <location>
        <begin position="27"/>
        <end position="70"/>
    </location>
</feature>
<dbReference type="Pfam" id="PF01011">
    <property type="entry name" value="PQQ"/>
    <property type="match status" value="1"/>
</dbReference>
<feature type="signal peptide" evidence="5">
    <location>
        <begin position="1"/>
        <end position="30"/>
    </location>
</feature>
<organism evidence="8 9">
    <name type="scientific">Sphaerimonospora cavernae</name>
    <dbReference type="NCBI Taxonomy" id="1740611"/>
    <lineage>
        <taxon>Bacteria</taxon>
        <taxon>Bacillati</taxon>
        <taxon>Actinomycetota</taxon>
        <taxon>Actinomycetes</taxon>
        <taxon>Streptosporangiales</taxon>
        <taxon>Streptosporangiaceae</taxon>
        <taxon>Sphaerimonospora</taxon>
    </lineage>
</organism>
<accession>A0ABV6UCE0</accession>
<dbReference type="InterPro" id="IPR011047">
    <property type="entry name" value="Quinoprotein_ADH-like_sf"/>
</dbReference>
<evidence type="ECO:0000313" key="9">
    <source>
        <dbReference type="Proteomes" id="UP001589870"/>
    </source>
</evidence>
<evidence type="ECO:0000259" key="7">
    <source>
        <dbReference type="Pfam" id="PF13360"/>
    </source>
</evidence>
<evidence type="ECO:0000313" key="8">
    <source>
        <dbReference type="EMBL" id="MFC0865822.1"/>
    </source>
</evidence>
<dbReference type="Pfam" id="PF13360">
    <property type="entry name" value="PQQ_2"/>
    <property type="match status" value="1"/>
</dbReference>
<keyword evidence="9" id="KW-1185">Reference proteome</keyword>
<evidence type="ECO:0000256" key="2">
    <source>
        <dbReference type="ARBA" id="ARBA00008156"/>
    </source>
</evidence>
<reference evidence="8 9" key="1">
    <citation type="submission" date="2024-09" db="EMBL/GenBank/DDBJ databases">
        <authorList>
            <person name="Sun Q."/>
            <person name="Mori K."/>
        </authorList>
    </citation>
    <scope>NUCLEOTIDE SEQUENCE [LARGE SCALE GENOMIC DNA]</scope>
    <source>
        <strain evidence="8 9">TBRC 1851</strain>
    </source>
</reference>
<protein>
    <submittedName>
        <fullName evidence="8">PQQ-binding-like beta-propeller repeat protein</fullName>
    </submittedName>
</protein>
<evidence type="ECO:0000259" key="6">
    <source>
        <dbReference type="Pfam" id="PF01011"/>
    </source>
</evidence>
<keyword evidence="3" id="KW-0560">Oxidoreductase</keyword>
<comment type="cofactor">
    <cofactor evidence="1">
        <name>pyrroloquinoline quinone</name>
        <dbReference type="ChEBI" id="CHEBI:58442"/>
    </cofactor>
</comment>
<gene>
    <name evidence="8" type="ORF">ACFHYQ_26330</name>
</gene>
<dbReference type="Proteomes" id="UP001589870">
    <property type="component" value="Unassembled WGS sequence"/>
</dbReference>
<comment type="caution">
    <text evidence="8">The sequence shown here is derived from an EMBL/GenBank/DDBJ whole genome shotgun (WGS) entry which is preliminary data.</text>
</comment>
<feature type="compositionally biased region" description="Low complexity" evidence="4">
    <location>
        <begin position="27"/>
        <end position="54"/>
    </location>
</feature>
<feature type="domain" description="Pyrrolo-quinoline quinone repeat" evidence="6">
    <location>
        <begin position="68"/>
        <end position="331"/>
    </location>
</feature>
<dbReference type="SUPFAM" id="SSF50998">
    <property type="entry name" value="Quinoprotein alcohol dehydrogenase-like"/>
    <property type="match status" value="1"/>
</dbReference>
<evidence type="ECO:0000256" key="4">
    <source>
        <dbReference type="SAM" id="MobiDB-lite"/>
    </source>
</evidence>
<comment type="similarity">
    <text evidence="2">Belongs to the bacterial PQQ dehydrogenase family.</text>
</comment>
<name>A0ABV6UCE0_9ACTN</name>
<feature type="domain" description="Pyrrolo-quinoline quinone repeat" evidence="7">
    <location>
        <begin position="381"/>
        <end position="509"/>
    </location>
</feature>
<feature type="chain" id="PRO_5046870174" evidence="5">
    <location>
        <begin position="31"/>
        <end position="561"/>
    </location>
</feature>
<dbReference type="Gene3D" id="2.130.10.10">
    <property type="entry name" value="YVTN repeat-like/Quinoprotein amine dehydrogenase"/>
    <property type="match status" value="1"/>
</dbReference>
<evidence type="ECO:0000256" key="3">
    <source>
        <dbReference type="ARBA" id="ARBA00023002"/>
    </source>
</evidence>
<evidence type="ECO:0000256" key="5">
    <source>
        <dbReference type="SAM" id="SignalP"/>
    </source>
</evidence>